<dbReference type="AlphaFoldDB" id="A0A916QBI2"/>
<evidence type="ECO:0000256" key="3">
    <source>
        <dbReference type="ARBA" id="ARBA00022723"/>
    </source>
</evidence>
<evidence type="ECO:0000256" key="1">
    <source>
        <dbReference type="ARBA" id="ARBA00001946"/>
    </source>
</evidence>
<dbReference type="GO" id="GO:0046872">
    <property type="term" value="F:metal ion binding"/>
    <property type="evidence" value="ECO:0007669"/>
    <property type="project" value="UniProtKB-KW"/>
</dbReference>
<reference evidence="6" key="1">
    <citation type="submission" date="2020-06" db="EMBL/GenBank/DDBJ databases">
        <title>Characterization of fructooligosaccharide metabolism and fructooligosaccharide-degrading enzymes in human commensal butyrate producers.</title>
        <authorList>
            <person name="Tanno H."/>
            <person name="Fujii T."/>
            <person name="Hirano K."/>
            <person name="Maeno S."/>
            <person name="Tonozuka T."/>
            <person name="Sakamoto M."/>
            <person name="Ohkuma M."/>
            <person name="Tochio T."/>
            <person name="Endo A."/>
        </authorList>
    </citation>
    <scope>NUCLEOTIDE SEQUENCE</scope>
    <source>
        <strain evidence="6">JCM 17466</strain>
    </source>
</reference>
<evidence type="ECO:0000256" key="4">
    <source>
        <dbReference type="ARBA" id="ARBA00022842"/>
    </source>
</evidence>
<protein>
    <submittedName>
        <fullName evidence="6">Haloacid dehalogenase</fullName>
    </submittedName>
</protein>
<dbReference type="CDD" id="cd07505">
    <property type="entry name" value="HAD_BPGM-like"/>
    <property type="match status" value="1"/>
</dbReference>
<keyword evidence="4" id="KW-0460">Magnesium</keyword>
<evidence type="ECO:0000256" key="5">
    <source>
        <dbReference type="ARBA" id="ARBA00023277"/>
    </source>
</evidence>
<sequence length="219" mass="25251">MNFNCVIFDFNGTLFFDDDKHVAAWNQISKEIRGIGITPEELHENINGVPNQKTISFLSNGTYSPEQIEFYSQKKEAVYREKCLEDTEHFHLVDGAEEYFDYLKSQNIPFTIATASIKPNVDFFIDSFHLDRWIPRENFVYDDGSYENKIDMFRDACRILGSDPEHSLIFEDSGSGIRNAYESGCPNIIVMAAEKDFSEFEGKPGVLKIIRSFRELLPE</sequence>
<keyword evidence="5" id="KW-0119">Carbohydrate metabolism</keyword>
<proteinExistence type="inferred from homology"/>
<accession>A0A916QBI2</accession>
<name>A0A916QBI2_9FIRM</name>
<dbReference type="InterPro" id="IPR023198">
    <property type="entry name" value="PGP-like_dom2"/>
</dbReference>
<comment type="cofactor">
    <cofactor evidence="1">
        <name>Mg(2+)</name>
        <dbReference type="ChEBI" id="CHEBI:18420"/>
    </cofactor>
</comment>
<evidence type="ECO:0000313" key="6">
    <source>
        <dbReference type="EMBL" id="GFO85439.1"/>
    </source>
</evidence>
<dbReference type="InterPro" id="IPR023214">
    <property type="entry name" value="HAD_sf"/>
</dbReference>
<dbReference type="Proteomes" id="UP000613208">
    <property type="component" value="Unassembled WGS sequence"/>
</dbReference>
<dbReference type="Gene3D" id="1.10.150.240">
    <property type="entry name" value="Putative phosphatase, domain 2"/>
    <property type="match status" value="1"/>
</dbReference>
<evidence type="ECO:0000313" key="7">
    <source>
        <dbReference type="Proteomes" id="UP000613208"/>
    </source>
</evidence>
<dbReference type="GO" id="GO:0003824">
    <property type="term" value="F:catalytic activity"/>
    <property type="evidence" value="ECO:0007669"/>
    <property type="project" value="UniProtKB-ARBA"/>
</dbReference>
<gene>
    <name evidence="6" type="ORF">ANBU17_17860</name>
</gene>
<dbReference type="InterPro" id="IPR036412">
    <property type="entry name" value="HAD-like_sf"/>
</dbReference>
<dbReference type="EMBL" id="BLYI01000038">
    <property type="protein sequence ID" value="GFO85439.1"/>
    <property type="molecule type" value="Genomic_DNA"/>
</dbReference>
<dbReference type="InterPro" id="IPR041492">
    <property type="entry name" value="HAD_2"/>
</dbReference>
<dbReference type="RefSeq" id="WP_201311145.1">
    <property type="nucleotide sequence ID" value="NZ_BLYI01000038.1"/>
</dbReference>
<dbReference type="Gene3D" id="3.40.50.1000">
    <property type="entry name" value="HAD superfamily/HAD-like"/>
    <property type="match status" value="1"/>
</dbReference>
<dbReference type="InterPro" id="IPR051600">
    <property type="entry name" value="Beta-PGM-like"/>
</dbReference>
<dbReference type="SUPFAM" id="SSF56784">
    <property type="entry name" value="HAD-like"/>
    <property type="match status" value="1"/>
</dbReference>
<dbReference type="PANTHER" id="PTHR46193">
    <property type="entry name" value="6-PHOSPHOGLUCONATE PHOSPHATASE"/>
    <property type="match status" value="1"/>
</dbReference>
<comment type="caution">
    <text evidence="6">The sequence shown here is derived from an EMBL/GenBank/DDBJ whole genome shotgun (WGS) entry which is preliminary data.</text>
</comment>
<comment type="similarity">
    <text evidence="2">Belongs to the HAD-like hydrolase superfamily. CbbY/CbbZ/Gph/YieH family.</text>
</comment>
<organism evidence="6 7">
    <name type="scientific">Anaerostipes butyraticus</name>
    <dbReference type="NCBI Taxonomy" id="645466"/>
    <lineage>
        <taxon>Bacteria</taxon>
        <taxon>Bacillati</taxon>
        <taxon>Bacillota</taxon>
        <taxon>Clostridia</taxon>
        <taxon>Lachnospirales</taxon>
        <taxon>Lachnospiraceae</taxon>
        <taxon>Anaerostipes</taxon>
    </lineage>
</organism>
<dbReference type="SFLD" id="SFLDG01129">
    <property type="entry name" value="C1.5:_HAD__Beta-PGM__Phosphata"/>
    <property type="match status" value="1"/>
</dbReference>
<dbReference type="Pfam" id="PF13419">
    <property type="entry name" value="HAD_2"/>
    <property type="match status" value="1"/>
</dbReference>
<dbReference type="PANTHER" id="PTHR46193:SF18">
    <property type="entry name" value="HEXITOL PHOSPHATASE B"/>
    <property type="match status" value="1"/>
</dbReference>
<dbReference type="SFLD" id="SFLDS00003">
    <property type="entry name" value="Haloacid_Dehalogenase"/>
    <property type="match status" value="1"/>
</dbReference>
<keyword evidence="3" id="KW-0479">Metal-binding</keyword>
<keyword evidence="7" id="KW-1185">Reference proteome</keyword>
<evidence type="ECO:0000256" key="2">
    <source>
        <dbReference type="ARBA" id="ARBA00006171"/>
    </source>
</evidence>